<comment type="caution">
    <text evidence="8">The sequence shown here is derived from an EMBL/GenBank/DDBJ whole genome shotgun (WGS) entry which is preliminary data.</text>
</comment>
<dbReference type="EMBL" id="BMKB01000002">
    <property type="protein sequence ID" value="GGA48320.1"/>
    <property type="molecule type" value="Genomic_DNA"/>
</dbReference>
<dbReference type="PROSITE" id="PS00211">
    <property type="entry name" value="ABC_TRANSPORTER_1"/>
    <property type="match status" value="1"/>
</dbReference>
<organism evidence="8 9">
    <name type="scientific">Pelagibacterium lentulum</name>
    <dbReference type="NCBI Taxonomy" id="2029865"/>
    <lineage>
        <taxon>Bacteria</taxon>
        <taxon>Pseudomonadati</taxon>
        <taxon>Pseudomonadota</taxon>
        <taxon>Alphaproteobacteria</taxon>
        <taxon>Hyphomicrobiales</taxon>
        <taxon>Devosiaceae</taxon>
        <taxon>Pelagibacterium</taxon>
    </lineage>
</organism>
<accession>A0A916VWS6</accession>
<dbReference type="InterPro" id="IPR003439">
    <property type="entry name" value="ABC_transporter-like_ATP-bd"/>
</dbReference>
<dbReference type="Gene3D" id="3.40.50.300">
    <property type="entry name" value="P-loop containing nucleotide triphosphate hydrolases"/>
    <property type="match status" value="1"/>
</dbReference>
<reference evidence="8 9" key="1">
    <citation type="journal article" date="2014" name="Int. J. Syst. Evol. Microbiol.">
        <title>Complete genome sequence of Corynebacterium casei LMG S-19264T (=DSM 44701T), isolated from a smear-ripened cheese.</title>
        <authorList>
            <consortium name="US DOE Joint Genome Institute (JGI-PGF)"/>
            <person name="Walter F."/>
            <person name="Albersmeier A."/>
            <person name="Kalinowski J."/>
            <person name="Ruckert C."/>
        </authorList>
    </citation>
    <scope>NUCLEOTIDE SEQUENCE [LARGE SCALE GENOMIC DNA]</scope>
    <source>
        <strain evidence="8 9">CGMCC 1.15896</strain>
    </source>
</reference>
<dbReference type="InterPro" id="IPR027417">
    <property type="entry name" value="P-loop_NTPase"/>
</dbReference>
<dbReference type="SMART" id="SM00382">
    <property type="entry name" value="AAA"/>
    <property type="match status" value="1"/>
</dbReference>
<keyword evidence="4" id="KW-0677">Repeat</keyword>
<dbReference type="PANTHER" id="PTHR43790:SF9">
    <property type="entry name" value="GALACTOFURANOSE TRANSPORTER ATP-BINDING PROTEIN YTFR"/>
    <property type="match status" value="1"/>
</dbReference>
<evidence type="ECO:0000313" key="9">
    <source>
        <dbReference type="Proteomes" id="UP000596977"/>
    </source>
</evidence>
<gene>
    <name evidence="8" type="ORF">GCM10011499_17760</name>
</gene>
<dbReference type="GO" id="GO:0005524">
    <property type="term" value="F:ATP binding"/>
    <property type="evidence" value="ECO:0007669"/>
    <property type="project" value="UniProtKB-KW"/>
</dbReference>
<evidence type="ECO:0000256" key="5">
    <source>
        <dbReference type="ARBA" id="ARBA00022741"/>
    </source>
</evidence>
<dbReference type="PROSITE" id="PS50893">
    <property type="entry name" value="ABC_TRANSPORTER_2"/>
    <property type="match status" value="1"/>
</dbReference>
<dbReference type="RefSeq" id="WP_127070946.1">
    <property type="nucleotide sequence ID" value="NZ_BMKB01000002.1"/>
</dbReference>
<evidence type="ECO:0000256" key="3">
    <source>
        <dbReference type="ARBA" id="ARBA00022597"/>
    </source>
</evidence>
<dbReference type="AlphaFoldDB" id="A0A916VWS6"/>
<dbReference type="Pfam" id="PF00005">
    <property type="entry name" value="ABC_tran"/>
    <property type="match status" value="1"/>
</dbReference>
<evidence type="ECO:0000256" key="2">
    <source>
        <dbReference type="ARBA" id="ARBA00022448"/>
    </source>
</evidence>
<evidence type="ECO:0000256" key="1">
    <source>
        <dbReference type="ARBA" id="ARBA00005417"/>
    </source>
</evidence>
<proteinExistence type="inferred from homology"/>
<keyword evidence="9" id="KW-1185">Reference proteome</keyword>
<feature type="domain" description="ABC transporter" evidence="7">
    <location>
        <begin position="8"/>
        <end position="250"/>
    </location>
</feature>
<keyword evidence="6 8" id="KW-0067">ATP-binding</keyword>
<evidence type="ECO:0000259" key="7">
    <source>
        <dbReference type="PROSITE" id="PS50893"/>
    </source>
</evidence>
<evidence type="ECO:0000313" key="8">
    <source>
        <dbReference type="EMBL" id="GGA48320.1"/>
    </source>
</evidence>
<dbReference type="GO" id="GO:0016887">
    <property type="term" value="F:ATP hydrolysis activity"/>
    <property type="evidence" value="ECO:0007669"/>
    <property type="project" value="InterPro"/>
</dbReference>
<sequence>MTSQNALLEVQNLKKSFGGVQAVKGVSFSLFSGEAVAVVGDNGAGKSTVVKMISGAYARDEGEIRWNGSLAEINDPDAARGLGIETMYQDLALIPDLDAPGNVFLGQEPMKRLLGLVPVLDRKKMEEEARKLLERVRINLPSLDRPVRQLSGGQRQAAAIARFLLSERARLIIMDEPTAALGVQEQRKVLDLIQTLKAQEMTILVVSHNLEHVFDVCDRIIVFRAGEIAGIVRTDEVDKQTVVSLIMGGNT</sequence>
<dbReference type="InterPro" id="IPR050107">
    <property type="entry name" value="ABC_carbohydrate_import_ATPase"/>
</dbReference>
<protein>
    <submittedName>
        <fullName evidence="8">Sugar ABC transporter ATP-binding protein</fullName>
    </submittedName>
</protein>
<dbReference type="SUPFAM" id="SSF52540">
    <property type="entry name" value="P-loop containing nucleoside triphosphate hydrolases"/>
    <property type="match status" value="1"/>
</dbReference>
<keyword evidence="3" id="KW-0762">Sugar transport</keyword>
<dbReference type="CDD" id="cd03216">
    <property type="entry name" value="ABC_Carb_Monos_I"/>
    <property type="match status" value="1"/>
</dbReference>
<dbReference type="InterPro" id="IPR017871">
    <property type="entry name" value="ABC_transporter-like_CS"/>
</dbReference>
<name>A0A916VWS6_9HYPH</name>
<keyword evidence="2" id="KW-0813">Transport</keyword>
<evidence type="ECO:0000256" key="4">
    <source>
        <dbReference type="ARBA" id="ARBA00022737"/>
    </source>
</evidence>
<dbReference type="PANTHER" id="PTHR43790">
    <property type="entry name" value="CARBOHYDRATE TRANSPORT ATP-BINDING PROTEIN MG119-RELATED"/>
    <property type="match status" value="1"/>
</dbReference>
<keyword evidence="5" id="KW-0547">Nucleotide-binding</keyword>
<comment type="similarity">
    <text evidence="1">Belongs to the ABC transporter superfamily.</text>
</comment>
<dbReference type="OrthoDB" id="9805029at2"/>
<evidence type="ECO:0000256" key="6">
    <source>
        <dbReference type="ARBA" id="ARBA00022840"/>
    </source>
</evidence>
<dbReference type="Proteomes" id="UP000596977">
    <property type="component" value="Unassembled WGS sequence"/>
</dbReference>
<dbReference type="InterPro" id="IPR003593">
    <property type="entry name" value="AAA+_ATPase"/>
</dbReference>